<dbReference type="FunFam" id="1.10.240.10:FF:000003">
    <property type="entry name" value="Tryptophan--tRNA ligase, cytoplasmic"/>
    <property type="match status" value="1"/>
</dbReference>
<sequence>MQRQSIKSALFHKCWSKSQSLLLAARKNRLVIVQLYRPYRLACTCTFWLWQALMGELAGIENDVTRMEVSEKQKQQKVTPWSVEAHSNTGIDYDKLIVQFGSQKITPDLIERFEVLTGRKAHHFLKRGIFFSHREFNEILTRYEQKKPFYLYTGRGPSSDALHIGHLIPFIFTKWLQEVFDVPLVIQLTDDEKFYWKDLTVEQTEQMAKENIKDIIACGFDLDKTFIFTDFEFMGPAFYRNVARVRNCVNYNQVRSIFGFTDSDSIGKISFPAIQAAPALSTSFPFLFGNNKDVPCLIPCGIDQDPYFRMTRDITPRLGHPKPALLHSAFFPALQGAQTKMSASNPNSSIFLTDTDKQIKNKINKYAFSGGGDTTEVHRKKGGNCDVDVSFQYLRFFLEDDDRLEQIRKDYTSGELLTGYLKKELIELLQKKVKDHQMARAAVTDEMITKFTTPRQLKFASNQN</sequence>
<dbReference type="SUPFAM" id="SSF52374">
    <property type="entry name" value="Nucleotidylyl transferase"/>
    <property type="match status" value="1"/>
</dbReference>
<evidence type="ECO:0000256" key="5">
    <source>
        <dbReference type="ARBA" id="ARBA00022490"/>
    </source>
</evidence>
<dbReference type="InterPro" id="IPR002306">
    <property type="entry name" value="Trp-tRNA-ligase"/>
</dbReference>
<dbReference type="STRING" id="418985.A0A1V9XV32"/>
<organism evidence="13 14">
    <name type="scientific">Tropilaelaps mercedesae</name>
    <dbReference type="NCBI Taxonomy" id="418985"/>
    <lineage>
        <taxon>Eukaryota</taxon>
        <taxon>Metazoa</taxon>
        <taxon>Ecdysozoa</taxon>
        <taxon>Arthropoda</taxon>
        <taxon>Chelicerata</taxon>
        <taxon>Arachnida</taxon>
        <taxon>Acari</taxon>
        <taxon>Parasitiformes</taxon>
        <taxon>Mesostigmata</taxon>
        <taxon>Gamasina</taxon>
        <taxon>Dermanyssoidea</taxon>
        <taxon>Laelapidae</taxon>
        <taxon>Tropilaelaps</taxon>
    </lineage>
</organism>
<dbReference type="AlphaFoldDB" id="A0A1V9XV32"/>
<reference evidence="13 14" key="1">
    <citation type="journal article" date="2017" name="Gigascience">
        <title>Draft genome of the honey bee ectoparasitic mite, Tropilaelaps mercedesae, is shaped by the parasitic life history.</title>
        <authorList>
            <person name="Dong X."/>
            <person name="Armstrong S.D."/>
            <person name="Xia D."/>
            <person name="Makepeace B.L."/>
            <person name="Darby A.C."/>
            <person name="Kadowaki T."/>
        </authorList>
    </citation>
    <scope>NUCLEOTIDE SEQUENCE [LARGE SCALE GENOMIC DNA]</scope>
    <source>
        <strain evidence="13">Wuxi-XJTLU</strain>
    </source>
</reference>
<dbReference type="PANTHER" id="PTHR10055">
    <property type="entry name" value="TRYPTOPHANYL-TRNA SYNTHETASE"/>
    <property type="match status" value="1"/>
</dbReference>
<comment type="caution">
    <text evidence="13">The sequence shown here is derived from an EMBL/GenBank/DDBJ whole genome shotgun (WGS) entry which is preliminary data.</text>
</comment>
<evidence type="ECO:0000256" key="3">
    <source>
        <dbReference type="ARBA" id="ARBA00013161"/>
    </source>
</evidence>
<evidence type="ECO:0000256" key="10">
    <source>
        <dbReference type="ARBA" id="ARBA00023146"/>
    </source>
</evidence>
<protein>
    <recommendedName>
        <fullName evidence="4">Tryptophan--tRNA ligase, cytoplasmic</fullName>
        <ecNumber evidence="3">6.1.1.2</ecNumber>
    </recommendedName>
    <alternativeName>
        <fullName evidence="11">Tryptophanyl-tRNA synthetase</fullName>
    </alternativeName>
</protein>
<keyword evidence="14" id="KW-1185">Reference proteome</keyword>
<dbReference type="GO" id="GO:0005524">
    <property type="term" value="F:ATP binding"/>
    <property type="evidence" value="ECO:0007669"/>
    <property type="project" value="UniProtKB-KW"/>
</dbReference>
<dbReference type="NCBIfam" id="TIGR00233">
    <property type="entry name" value="trpS"/>
    <property type="match status" value="1"/>
</dbReference>
<dbReference type="InterPro" id="IPR002305">
    <property type="entry name" value="aa-tRNA-synth_Ic"/>
</dbReference>
<dbReference type="Gene3D" id="1.10.240.10">
    <property type="entry name" value="Tyrosyl-Transfer RNA Synthetase"/>
    <property type="match status" value="1"/>
</dbReference>
<dbReference type="InterPro" id="IPR014729">
    <property type="entry name" value="Rossmann-like_a/b/a_fold"/>
</dbReference>
<evidence type="ECO:0000256" key="6">
    <source>
        <dbReference type="ARBA" id="ARBA00022598"/>
    </source>
</evidence>
<evidence type="ECO:0000256" key="2">
    <source>
        <dbReference type="ARBA" id="ARBA00005594"/>
    </source>
</evidence>
<dbReference type="Proteomes" id="UP000192247">
    <property type="component" value="Unassembled WGS sequence"/>
</dbReference>
<dbReference type="PANTHER" id="PTHR10055:SF1">
    <property type="entry name" value="TRYPTOPHAN--TRNA LIGASE, CYTOPLASMIC"/>
    <property type="match status" value="1"/>
</dbReference>
<dbReference type="EMBL" id="MNPL01003637">
    <property type="protein sequence ID" value="OQR77350.1"/>
    <property type="molecule type" value="Genomic_DNA"/>
</dbReference>
<evidence type="ECO:0000256" key="4">
    <source>
        <dbReference type="ARBA" id="ARBA00013782"/>
    </source>
</evidence>
<keyword evidence="7 12" id="KW-0547">Nucleotide-binding</keyword>
<keyword evidence="8 12" id="KW-0067">ATP-binding</keyword>
<evidence type="ECO:0000256" key="11">
    <source>
        <dbReference type="ARBA" id="ARBA00030268"/>
    </source>
</evidence>
<comment type="subcellular location">
    <subcellularLocation>
        <location evidence="1">Cytoplasm</location>
    </subcellularLocation>
</comment>
<dbReference type="InterPro" id="IPR001412">
    <property type="entry name" value="aa-tRNA-synth_I_CS"/>
</dbReference>
<dbReference type="OrthoDB" id="10261385at2759"/>
<dbReference type="CDD" id="cd00806">
    <property type="entry name" value="TrpRS_core"/>
    <property type="match status" value="1"/>
</dbReference>
<keyword evidence="6 12" id="KW-0436">Ligase</keyword>
<gene>
    <name evidence="13" type="ORF">BIW11_07153</name>
</gene>
<dbReference type="GO" id="GO:0004830">
    <property type="term" value="F:tryptophan-tRNA ligase activity"/>
    <property type="evidence" value="ECO:0007669"/>
    <property type="project" value="UniProtKB-EC"/>
</dbReference>
<comment type="similarity">
    <text evidence="2 12">Belongs to the class-I aminoacyl-tRNA synthetase family.</text>
</comment>
<evidence type="ECO:0000256" key="9">
    <source>
        <dbReference type="ARBA" id="ARBA00022917"/>
    </source>
</evidence>
<dbReference type="PRINTS" id="PR01039">
    <property type="entry name" value="TRNASYNTHTRP"/>
</dbReference>
<keyword evidence="10 12" id="KW-0030">Aminoacyl-tRNA synthetase</keyword>
<dbReference type="PROSITE" id="PS00178">
    <property type="entry name" value="AA_TRNA_LIGASE_I"/>
    <property type="match status" value="1"/>
</dbReference>
<evidence type="ECO:0000256" key="7">
    <source>
        <dbReference type="ARBA" id="ARBA00022741"/>
    </source>
</evidence>
<evidence type="ECO:0000256" key="1">
    <source>
        <dbReference type="ARBA" id="ARBA00004496"/>
    </source>
</evidence>
<dbReference type="EC" id="6.1.1.2" evidence="3"/>
<dbReference type="Gene3D" id="3.40.50.620">
    <property type="entry name" value="HUPs"/>
    <property type="match status" value="1"/>
</dbReference>
<dbReference type="GO" id="GO:0005737">
    <property type="term" value="C:cytoplasm"/>
    <property type="evidence" value="ECO:0007669"/>
    <property type="project" value="UniProtKB-SubCell"/>
</dbReference>
<dbReference type="GO" id="GO:0006436">
    <property type="term" value="P:tryptophanyl-tRNA aminoacylation"/>
    <property type="evidence" value="ECO:0007669"/>
    <property type="project" value="InterPro"/>
</dbReference>
<dbReference type="FunCoup" id="A0A1V9XV32">
    <property type="interactions" value="1982"/>
</dbReference>
<proteinExistence type="inferred from homology"/>
<evidence type="ECO:0000313" key="14">
    <source>
        <dbReference type="Proteomes" id="UP000192247"/>
    </source>
</evidence>
<keyword evidence="9 12" id="KW-0648">Protein biosynthesis</keyword>
<accession>A0A1V9XV32</accession>
<keyword evidence="5" id="KW-0963">Cytoplasm</keyword>
<dbReference type="FunFam" id="3.40.50.620:FF:000033">
    <property type="entry name" value="tryptophan--tRNA ligase, cytoplasmic"/>
    <property type="match status" value="1"/>
</dbReference>
<evidence type="ECO:0000256" key="12">
    <source>
        <dbReference type="RuleBase" id="RU363036"/>
    </source>
</evidence>
<dbReference type="Pfam" id="PF00579">
    <property type="entry name" value="tRNA-synt_1b"/>
    <property type="match status" value="1"/>
</dbReference>
<evidence type="ECO:0000256" key="8">
    <source>
        <dbReference type="ARBA" id="ARBA00022840"/>
    </source>
</evidence>
<name>A0A1V9XV32_9ACAR</name>
<dbReference type="InParanoid" id="A0A1V9XV32"/>
<evidence type="ECO:0000313" key="13">
    <source>
        <dbReference type="EMBL" id="OQR77350.1"/>
    </source>
</evidence>